<name>A0ABV7JKD1_9SPHI</name>
<keyword evidence="1" id="KW-0812">Transmembrane</keyword>
<evidence type="ECO:0000256" key="1">
    <source>
        <dbReference type="SAM" id="Phobius"/>
    </source>
</evidence>
<feature type="transmembrane region" description="Helical" evidence="1">
    <location>
        <begin position="12"/>
        <end position="34"/>
    </location>
</feature>
<accession>A0ABV7JKD1</accession>
<sequence length="166" mass="18919">MSIHQHKLQAFTIIETMIALVLTALTISFVYAGIRFAQRQGDTMAQQLESFGEFNRLHRALQADTKRSGEIRYRDSELSFLAGDRIIEYVLGDSLCIRHEGFIADTFHIRIDSVASWYDRSRLKGTTGLLADQAALYVQVRGRSLPITIYKQYDAATLMQLTQIKE</sequence>
<organism evidence="2 3">
    <name type="scientific">Parapedobacter deserti</name>
    <dbReference type="NCBI Taxonomy" id="1912957"/>
    <lineage>
        <taxon>Bacteria</taxon>
        <taxon>Pseudomonadati</taxon>
        <taxon>Bacteroidota</taxon>
        <taxon>Sphingobacteriia</taxon>
        <taxon>Sphingobacteriales</taxon>
        <taxon>Sphingobacteriaceae</taxon>
        <taxon>Parapedobacter</taxon>
    </lineage>
</organism>
<gene>
    <name evidence="2" type="ORF">ACFOET_06900</name>
</gene>
<keyword evidence="3" id="KW-1185">Reference proteome</keyword>
<comment type="caution">
    <text evidence="2">The sequence shown here is derived from an EMBL/GenBank/DDBJ whole genome shotgun (WGS) entry which is preliminary data.</text>
</comment>
<dbReference type="RefSeq" id="WP_379020928.1">
    <property type="nucleotide sequence ID" value="NZ_JBHRTA010000022.1"/>
</dbReference>
<reference evidence="3" key="1">
    <citation type="journal article" date="2019" name="Int. J. Syst. Evol. Microbiol.">
        <title>The Global Catalogue of Microorganisms (GCM) 10K type strain sequencing project: providing services to taxonomists for standard genome sequencing and annotation.</title>
        <authorList>
            <consortium name="The Broad Institute Genomics Platform"/>
            <consortium name="The Broad Institute Genome Sequencing Center for Infectious Disease"/>
            <person name="Wu L."/>
            <person name="Ma J."/>
        </authorList>
    </citation>
    <scope>NUCLEOTIDE SEQUENCE [LARGE SCALE GENOMIC DNA]</scope>
    <source>
        <strain evidence="3">KCTC 52416</strain>
    </source>
</reference>
<protein>
    <submittedName>
        <fullName evidence="2">Type II secretion system protein J</fullName>
    </submittedName>
</protein>
<keyword evidence="1" id="KW-0472">Membrane</keyword>
<keyword evidence="1" id="KW-1133">Transmembrane helix</keyword>
<dbReference type="EMBL" id="JBHRTA010000022">
    <property type="protein sequence ID" value="MFC3197335.1"/>
    <property type="molecule type" value="Genomic_DNA"/>
</dbReference>
<evidence type="ECO:0000313" key="3">
    <source>
        <dbReference type="Proteomes" id="UP001595526"/>
    </source>
</evidence>
<proteinExistence type="predicted"/>
<dbReference type="Proteomes" id="UP001595526">
    <property type="component" value="Unassembled WGS sequence"/>
</dbReference>
<evidence type="ECO:0000313" key="2">
    <source>
        <dbReference type="EMBL" id="MFC3197335.1"/>
    </source>
</evidence>